<dbReference type="Pfam" id="PF00389">
    <property type="entry name" value="2-Hacid_dh"/>
    <property type="match status" value="1"/>
</dbReference>
<organism evidence="7 8">
    <name type="scientific">Clostridium tagluense</name>
    <dbReference type="NCBI Taxonomy" id="360422"/>
    <lineage>
        <taxon>Bacteria</taxon>
        <taxon>Bacillati</taxon>
        <taxon>Bacillota</taxon>
        <taxon>Clostridia</taxon>
        <taxon>Eubacteriales</taxon>
        <taxon>Clostridiaceae</taxon>
        <taxon>Clostridium</taxon>
    </lineage>
</organism>
<name>A0A401UKG6_9CLOT</name>
<dbReference type="GeneID" id="77240950"/>
<dbReference type="SUPFAM" id="SSF52283">
    <property type="entry name" value="Formate/glycerate dehydrogenase catalytic domain-like"/>
    <property type="match status" value="1"/>
</dbReference>
<dbReference type="PROSITE" id="PS00671">
    <property type="entry name" value="D_2_HYDROXYACID_DH_3"/>
    <property type="match status" value="1"/>
</dbReference>
<evidence type="ECO:0000259" key="6">
    <source>
        <dbReference type="Pfam" id="PF02826"/>
    </source>
</evidence>
<dbReference type="InterPro" id="IPR058205">
    <property type="entry name" value="D-LDH-like"/>
</dbReference>
<evidence type="ECO:0000256" key="1">
    <source>
        <dbReference type="ARBA" id="ARBA00005854"/>
    </source>
</evidence>
<dbReference type="RefSeq" id="WP_124999876.1">
    <property type="nucleotide sequence ID" value="NZ_BHYK01000007.1"/>
</dbReference>
<dbReference type="EMBL" id="BHYK01000007">
    <property type="protein sequence ID" value="GCD09962.1"/>
    <property type="molecule type" value="Genomic_DNA"/>
</dbReference>
<dbReference type="GO" id="GO:0008720">
    <property type="term" value="F:D-lactate dehydrogenase (NAD+) activity"/>
    <property type="evidence" value="ECO:0007669"/>
    <property type="project" value="TreeGrafter"/>
</dbReference>
<dbReference type="SUPFAM" id="SSF51735">
    <property type="entry name" value="NAD(P)-binding Rossmann-fold domains"/>
    <property type="match status" value="1"/>
</dbReference>
<feature type="domain" description="D-isomer specific 2-hydroxyacid dehydrogenase catalytic" evidence="5">
    <location>
        <begin position="18"/>
        <end position="330"/>
    </location>
</feature>
<keyword evidence="2 4" id="KW-0560">Oxidoreductase</keyword>
<evidence type="ECO:0000259" key="5">
    <source>
        <dbReference type="Pfam" id="PF00389"/>
    </source>
</evidence>
<dbReference type="InterPro" id="IPR029753">
    <property type="entry name" value="D-isomer_DH_CS"/>
</dbReference>
<dbReference type="InterPro" id="IPR036291">
    <property type="entry name" value="NAD(P)-bd_dom_sf"/>
</dbReference>
<accession>A0A401UKG6</accession>
<dbReference type="CDD" id="cd12186">
    <property type="entry name" value="LDH"/>
    <property type="match status" value="1"/>
</dbReference>
<dbReference type="NCBIfam" id="NF006374">
    <property type="entry name" value="PRK08605.1"/>
    <property type="match status" value="1"/>
</dbReference>
<evidence type="ECO:0000256" key="4">
    <source>
        <dbReference type="RuleBase" id="RU003719"/>
    </source>
</evidence>
<feature type="domain" description="D-isomer specific 2-hydroxyacid dehydrogenase NAD-binding" evidence="6">
    <location>
        <begin position="111"/>
        <end position="298"/>
    </location>
</feature>
<evidence type="ECO:0000313" key="8">
    <source>
        <dbReference type="Proteomes" id="UP000287872"/>
    </source>
</evidence>
<reference evidence="7 8" key="1">
    <citation type="submission" date="2018-11" db="EMBL/GenBank/DDBJ databases">
        <title>Genome sequencing and assembly of Clostridium tagluense strain A121.</title>
        <authorList>
            <person name="Murakami T."/>
            <person name="Segawa T."/>
            <person name="Shcherbakova V.A."/>
            <person name="Mori H."/>
            <person name="Yoshimura Y."/>
        </authorList>
    </citation>
    <scope>NUCLEOTIDE SEQUENCE [LARGE SCALE GENOMIC DNA]</scope>
    <source>
        <strain evidence="7 8">A121</strain>
    </source>
</reference>
<keyword evidence="3" id="KW-0520">NAD</keyword>
<comment type="caution">
    <text evidence="7">The sequence shown here is derived from an EMBL/GenBank/DDBJ whole genome shotgun (WGS) entry which is preliminary data.</text>
</comment>
<gene>
    <name evidence="7" type="primary">ldhD</name>
    <name evidence="7" type="ORF">Ctaglu_15850</name>
</gene>
<dbReference type="InterPro" id="IPR006140">
    <property type="entry name" value="D-isomer_DH_NAD-bd"/>
</dbReference>
<dbReference type="InterPro" id="IPR006139">
    <property type="entry name" value="D-isomer_2_OHA_DH_cat_dom"/>
</dbReference>
<dbReference type="PANTHER" id="PTHR43026">
    <property type="entry name" value="2-HYDROXYACID DEHYDROGENASE HOMOLOG 1-RELATED"/>
    <property type="match status" value="1"/>
</dbReference>
<dbReference type="PROSITE" id="PS00065">
    <property type="entry name" value="D_2_HYDROXYACID_DH_1"/>
    <property type="match status" value="1"/>
</dbReference>
<dbReference type="OrthoDB" id="9805416at2"/>
<evidence type="ECO:0000256" key="2">
    <source>
        <dbReference type="ARBA" id="ARBA00023002"/>
    </source>
</evidence>
<comment type="similarity">
    <text evidence="1 4">Belongs to the D-isomer specific 2-hydroxyacid dehydrogenase family.</text>
</comment>
<dbReference type="PANTHER" id="PTHR43026:SF1">
    <property type="entry name" value="2-HYDROXYACID DEHYDROGENASE HOMOLOG 1-RELATED"/>
    <property type="match status" value="1"/>
</dbReference>
<dbReference type="Gene3D" id="3.40.50.720">
    <property type="entry name" value="NAD(P)-binding Rossmann-like Domain"/>
    <property type="match status" value="2"/>
</dbReference>
<evidence type="ECO:0000256" key="3">
    <source>
        <dbReference type="ARBA" id="ARBA00023027"/>
    </source>
</evidence>
<sequence>MKLIMFSAREDEASAASTWGKKREVEVQNISEPLSLENIHLVKGFDGVCLCQTKKMEDGIYKGLKDEGIKQIASRTAGVDMFDMVEATKHGLFITNVPVYSPNAIAEYAITAALNIVRHVNHIKVAMKEQDYRWRKEIISKEIRSMTVAIIGTGKIGRITAQIFKGFGAKVIGYDLYPCEEAKECIEYVDTLEEAIAQADLISLHIPATNDNFHLFNKEIFDKMKDGVFFVNTARGTIVDTKALIDALNSGKIAAAALDTYENEFNYFTKDFSGKVVEDEMLKELTHRDDVLLTPHIAFYTETAVKNLVEGGLDGAYDIIKNGTSNYIVN</sequence>
<proteinExistence type="inferred from homology"/>
<keyword evidence="8" id="KW-1185">Reference proteome</keyword>
<dbReference type="GO" id="GO:0051287">
    <property type="term" value="F:NAD binding"/>
    <property type="evidence" value="ECO:0007669"/>
    <property type="project" value="InterPro"/>
</dbReference>
<dbReference type="AlphaFoldDB" id="A0A401UKG6"/>
<protein>
    <submittedName>
        <fullName evidence="7">D-lactate dehydrogenase</fullName>
    </submittedName>
</protein>
<evidence type="ECO:0000313" key="7">
    <source>
        <dbReference type="EMBL" id="GCD09962.1"/>
    </source>
</evidence>
<dbReference type="InterPro" id="IPR029752">
    <property type="entry name" value="D-isomer_DH_CS1"/>
</dbReference>
<dbReference type="Pfam" id="PF02826">
    <property type="entry name" value="2-Hacid_dh_C"/>
    <property type="match status" value="1"/>
</dbReference>
<dbReference type="Proteomes" id="UP000287872">
    <property type="component" value="Unassembled WGS sequence"/>
</dbReference>